<accession>A0AAD6VLN4</accession>
<protein>
    <submittedName>
        <fullName evidence="2">Uncharacterized protein</fullName>
    </submittedName>
</protein>
<dbReference type="Proteomes" id="UP001219525">
    <property type="component" value="Unassembled WGS sequence"/>
</dbReference>
<feature type="region of interest" description="Disordered" evidence="1">
    <location>
        <begin position="68"/>
        <end position="107"/>
    </location>
</feature>
<evidence type="ECO:0000313" key="2">
    <source>
        <dbReference type="EMBL" id="KAJ7216634.1"/>
    </source>
</evidence>
<sequence>MAAVGEDAAAACCGICCLCGFSALASWCNGNAYGARGGRTAGCCGPCCSKSFNEDSMDKWEKDLVKLRTEPGGATEQPVPSQPMTVPSSTPPASTHPPAAAPASDAN</sequence>
<comment type="caution">
    <text evidence="2">The sequence shown here is derived from an EMBL/GenBank/DDBJ whole genome shotgun (WGS) entry which is preliminary data.</text>
</comment>
<gene>
    <name evidence="2" type="ORF">GGX14DRAFT_442251</name>
</gene>
<keyword evidence="3" id="KW-1185">Reference proteome</keyword>
<organism evidence="2 3">
    <name type="scientific">Mycena pura</name>
    <dbReference type="NCBI Taxonomy" id="153505"/>
    <lineage>
        <taxon>Eukaryota</taxon>
        <taxon>Fungi</taxon>
        <taxon>Dikarya</taxon>
        <taxon>Basidiomycota</taxon>
        <taxon>Agaricomycotina</taxon>
        <taxon>Agaricomycetes</taxon>
        <taxon>Agaricomycetidae</taxon>
        <taxon>Agaricales</taxon>
        <taxon>Marasmiineae</taxon>
        <taxon>Mycenaceae</taxon>
        <taxon>Mycena</taxon>
    </lineage>
</organism>
<reference evidence="2" key="1">
    <citation type="submission" date="2023-03" db="EMBL/GenBank/DDBJ databases">
        <title>Massive genome expansion in bonnet fungi (Mycena s.s.) driven by repeated elements and novel gene families across ecological guilds.</title>
        <authorList>
            <consortium name="Lawrence Berkeley National Laboratory"/>
            <person name="Harder C.B."/>
            <person name="Miyauchi S."/>
            <person name="Viragh M."/>
            <person name="Kuo A."/>
            <person name="Thoen E."/>
            <person name="Andreopoulos B."/>
            <person name="Lu D."/>
            <person name="Skrede I."/>
            <person name="Drula E."/>
            <person name="Henrissat B."/>
            <person name="Morin E."/>
            <person name="Kohler A."/>
            <person name="Barry K."/>
            <person name="LaButti K."/>
            <person name="Morin E."/>
            <person name="Salamov A."/>
            <person name="Lipzen A."/>
            <person name="Mereny Z."/>
            <person name="Hegedus B."/>
            <person name="Baldrian P."/>
            <person name="Stursova M."/>
            <person name="Weitz H."/>
            <person name="Taylor A."/>
            <person name="Grigoriev I.V."/>
            <person name="Nagy L.G."/>
            <person name="Martin F."/>
            <person name="Kauserud H."/>
        </authorList>
    </citation>
    <scope>NUCLEOTIDE SEQUENCE</scope>
    <source>
        <strain evidence="2">9144</strain>
    </source>
</reference>
<feature type="compositionally biased region" description="Low complexity" evidence="1">
    <location>
        <begin position="87"/>
        <end position="107"/>
    </location>
</feature>
<dbReference type="AlphaFoldDB" id="A0AAD6VLN4"/>
<evidence type="ECO:0000313" key="3">
    <source>
        <dbReference type="Proteomes" id="UP001219525"/>
    </source>
</evidence>
<dbReference type="EMBL" id="JARJCW010000015">
    <property type="protein sequence ID" value="KAJ7216634.1"/>
    <property type="molecule type" value="Genomic_DNA"/>
</dbReference>
<proteinExistence type="predicted"/>
<name>A0AAD6VLN4_9AGAR</name>
<evidence type="ECO:0000256" key="1">
    <source>
        <dbReference type="SAM" id="MobiDB-lite"/>
    </source>
</evidence>